<dbReference type="SMART" id="SM00034">
    <property type="entry name" value="CLECT"/>
    <property type="match status" value="1"/>
</dbReference>
<dbReference type="Gene3D" id="3.10.100.10">
    <property type="entry name" value="Mannose-Binding Protein A, subunit A"/>
    <property type="match status" value="1"/>
</dbReference>
<dbReference type="AlphaFoldDB" id="K7FZ74"/>
<dbReference type="InterPro" id="IPR016186">
    <property type="entry name" value="C-type_lectin-like/link_sf"/>
</dbReference>
<dbReference type="EMBL" id="AGCU01001593">
    <property type="status" value="NOT_ANNOTATED_CDS"/>
    <property type="molecule type" value="Genomic_DNA"/>
</dbReference>
<dbReference type="InterPro" id="IPR051527">
    <property type="entry name" value="KLR_subfamily_B"/>
</dbReference>
<dbReference type="Pfam" id="PF00059">
    <property type="entry name" value="Lectin_C"/>
    <property type="match status" value="1"/>
</dbReference>
<dbReference type="PROSITE" id="PS50041">
    <property type="entry name" value="C_TYPE_LECTIN_2"/>
    <property type="match status" value="1"/>
</dbReference>
<evidence type="ECO:0000259" key="7">
    <source>
        <dbReference type="PROSITE" id="PS50041"/>
    </source>
</evidence>
<dbReference type="EMBL" id="AGCU01001592">
    <property type="status" value="NOT_ANNOTATED_CDS"/>
    <property type="molecule type" value="Genomic_DNA"/>
</dbReference>
<dbReference type="GO" id="GO:0042269">
    <property type="term" value="P:regulation of natural killer cell mediated cytotoxicity"/>
    <property type="evidence" value="ECO:0007669"/>
    <property type="project" value="TreeGrafter"/>
</dbReference>
<keyword evidence="6" id="KW-0812">Transmembrane</keyword>
<evidence type="ECO:0000256" key="4">
    <source>
        <dbReference type="ARBA" id="ARBA00022989"/>
    </source>
</evidence>
<accession>K7FZ74</accession>
<keyword evidence="4 6" id="KW-1133">Transmembrane helix</keyword>
<evidence type="ECO:0000256" key="6">
    <source>
        <dbReference type="SAM" id="Phobius"/>
    </source>
</evidence>
<dbReference type="Ensembl" id="ENSPSIT00000013397.1">
    <property type="protein sequence ID" value="ENSPSIP00000013334.1"/>
    <property type="gene ID" value="ENSPSIG00000011940.1"/>
</dbReference>
<dbReference type="InterPro" id="IPR033992">
    <property type="entry name" value="NKR-like_CTLD"/>
</dbReference>
<evidence type="ECO:0000256" key="2">
    <source>
        <dbReference type="ARBA" id="ARBA00022734"/>
    </source>
</evidence>
<feature type="domain" description="C-type lectin" evidence="7">
    <location>
        <begin position="81"/>
        <end position="190"/>
    </location>
</feature>
<dbReference type="PANTHER" id="PTHR46784">
    <property type="entry name" value="KILLER CELL LECTIN-LIKE RECEPTOR SUBFAMILY B MEMBER 1"/>
    <property type="match status" value="1"/>
</dbReference>
<reference evidence="8" key="3">
    <citation type="submission" date="2025-08" db="UniProtKB">
        <authorList>
            <consortium name="Ensembl"/>
        </authorList>
    </citation>
    <scope>IDENTIFICATION</scope>
</reference>
<keyword evidence="3" id="KW-0735">Signal-anchor</keyword>
<dbReference type="GO" id="GO:0038023">
    <property type="term" value="F:signaling receptor activity"/>
    <property type="evidence" value="ECO:0007669"/>
    <property type="project" value="TreeGrafter"/>
</dbReference>
<name>K7FZ74_PELSI</name>
<protein>
    <recommendedName>
        <fullName evidence="7">C-type lectin domain-containing protein</fullName>
    </recommendedName>
</protein>
<evidence type="ECO:0000256" key="5">
    <source>
        <dbReference type="ARBA" id="ARBA00023157"/>
    </source>
</evidence>
<proteinExistence type="predicted"/>
<dbReference type="OMA" id="PQNPEEM"/>
<keyword evidence="9" id="KW-1185">Reference proteome</keyword>
<evidence type="ECO:0000256" key="3">
    <source>
        <dbReference type="ARBA" id="ARBA00022968"/>
    </source>
</evidence>
<evidence type="ECO:0000313" key="8">
    <source>
        <dbReference type="Ensembl" id="ENSPSIP00000013334.1"/>
    </source>
</evidence>
<dbReference type="GeneTree" id="ENSGT00940000154685"/>
<dbReference type="CDD" id="cd03593">
    <property type="entry name" value="CLECT_NK_receptors_like"/>
    <property type="match status" value="1"/>
</dbReference>
<dbReference type="GO" id="GO:0009986">
    <property type="term" value="C:cell surface"/>
    <property type="evidence" value="ECO:0007669"/>
    <property type="project" value="TreeGrafter"/>
</dbReference>
<dbReference type="HOGENOM" id="CLU_049894_8_2_1"/>
<dbReference type="GO" id="GO:0005886">
    <property type="term" value="C:plasma membrane"/>
    <property type="evidence" value="ECO:0007669"/>
    <property type="project" value="TreeGrafter"/>
</dbReference>
<evidence type="ECO:0000313" key="9">
    <source>
        <dbReference type="Proteomes" id="UP000007267"/>
    </source>
</evidence>
<reference evidence="9" key="1">
    <citation type="submission" date="2011-10" db="EMBL/GenBank/DDBJ databases">
        <authorList>
            <consortium name="Soft-shell Turtle Genome Consortium"/>
        </authorList>
    </citation>
    <scope>NUCLEOTIDE SEQUENCE [LARGE SCALE GENOMIC DNA]</scope>
    <source>
        <strain evidence="9">Daiwa-1</strain>
    </source>
</reference>
<keyword evidence="2" id="KW-0430">Lectin</keyword>
<dbReference type="PANTHER" id="PTHR46784:SF1">
    <property type="entry name" value="KILLER CELL LECTIN-LIKE RECEPTOR SUBFAMILY B MEMBER 1"/>
    <property type="match status" value="1"/>
</dbReference>
<keyword evidence="6" id="KW-0472">Membrane</keyword>
<dbReference type="Proteomes" id="UP000007267">
    <property type="component" value="Unassembled WGS sequence"/>
</dbReference>
<evidence type="ECO:0000256" key="1">
    <source>
        <dbReference type="ARBA" id="ARBA00004606"/>
    </source>
</evidence>
<dbReference type="eggNOG" id="KOG4297">
    <property type="taxonomic scope" value="Eukaryota"/>
</dbReference>
<feature type="transmembrane region" description="Helical" evidence="6">
    <location>
        <begin position="27"/>
        <end position="47"/>
    </location>
</feature>
<keyword evidence="5" id="KW-1015">Disulfide bond</keyword>
<organism evidence="8 9">
    <name type="scientific">Pelodiscus sinensis</name>
    <name type="common">Chinese softshell turtle</name>
    <name type="synonym">Trionyx sinensis</name>
    <dbReference type="NCBI Taxonomy" id="13735"/>
    <lineage>
        <taxon>Eukaryota</taxon>
        <taxon>Metazoa</taxon>
        <taxon>Chordata</taxon>
        <taxon>Craniata</taxon>
        <taxon>Vertebrata</taxon>
        <taxon>Euteleostomi</taxon>
        <taxon>Archelosauria</taxon>
        <taxon>Testudinata</taxon>
        <taxon>Testudines</taxon>
        <taxon>Cryptodira</taxon>
        <taxon>Trionychia</taxon>
        <taxon>Trionychidae</taxon>
        <taxon>Pelodiscus</taxon>
    </lineage>
</organism>
<dbReference type="SUPFAM" id="SSF56436">
    <property type="entry name" value="C-type lectin-like"/>
    <property type="match status" value="1"/>
</dbReference>
<reference evidence="9" key="2">
    <citation type="journal article" date="2013" name="Nat. Genet.">
        <title>The draft genomes of soft-shell turtle and green sea turtle yield insights into the development and evolution of the turtle-specific body plan.</title>
        <authorList>
            <person name="Wang Z."/>
            <person name="Pascual-Anaya J."/>
            <person name="Zadissa A."/>
            <person name="Li W."/>
            <person name="Niimura Y."/>
            <person name="Huang Z."/>
            <person name="Li C."/>
            <person name="White S."/>
            <person name="Xiong Z."/>
            <person name="Fang D."/>
            <person name="Wang B."/>
            <person name="Ming Y."/>
            <person name="Chen Y."/>
            <person name="Zheng Y."/>
            <person name="Kuraku S."/>
            <person name="Pignatelli M."/>
            <person name="Herrero J."/>
            <person name="Beal K."/>
            <person name="Nozawa M."/>
            <person name="Li Q."/>
            <person name="Wang J."/>
            <person name="Zhang H."/>
            <person name="Yu L."/>
            <person name="Shigenobu S."/>
            <person name="Wang J."/>
            <person name="Liu J."/>
            <person name="Flicek P."/>
            <person name="Searle S."/>
            <person name="Wang J."/>
            <person name="Kuratani S."/>
            <person name="Yin Y."/>
            <person name="Aken B."/>
            <person name="Zhang G."/>
            <person name="Irie N."/>
        </authorList>
    </citation>
    <scope>NUCLEOTIDE SEQUENCE [LARGE SCALE GENOMIC DNA]</scope>
    <source>
        <strain evidence="9">Daiwa-1</strain>
    </source>
</reference>
<dbReference type="InterPro" id="IPR016187">
    <property type="entry name" value="CTDL_fold"/>
</dbReference>
<reference evidence="8" key="4">
    <citation type="submission" date="2025-09" db="UniProtKB">
        <authorList>
            <consortium name="Ensembl"/>
        </authorList>
    </citation>
    <scope>IDENTIFICATION</scope>
</reference>
<comment type="subcellular location">
    <subcellularLocation>
        <location evidence="1">Membrane</location>
        <topology evidence="1">Single-pass type II membrane protein</topology>
    </subcellularLocation>
</comment>
<dbReference type="GO" id="GO:0030246">
    <property type="term" value="F:carbohydrate binding"/>
    <property type="evidence" value="ECO:0007669"/>
    <property type="project" value="UniProtKB-KW"/>
</dbReference>
<dbReference type="InterPro" id="IPR001304">
    <property type="entry name" value="C-type_lectin-like"/>
</dbReference>
<sequence length="203" mass="22917">NPLSMPPSVFNLAACPPCPRWHRTALGVGWAGNLALLGAVAMLVVLVSQRPSQNPQPTAAMQSAQVGDSGCKLCPMHWKPHRDKCYWLSDGSTYWSRSRDDCTQRRSHLLVIQDQEEMVFIQNIIGDQNPVWFGLNITSPRKNWTWVDGSPLNQTLFMVLGPAENNSCAALKKNRIQPEICNTDLKWICQKEDMECRTYCVFL</sequence>